<dbReference type="Proteomes" id="UP001152320">
    <property type="component" value="Chromosome 8"/>
</dbReference>
<dbReference type="EMBL" id="JAIZAY010000008">
    <property type="protein sequence ID" value="KAJ8037510.1"/>
    <property type="molecule type" value="Genomic_DNA"/>
</dbReference>
<feature type="transmembrane region" description="Helical" evidence="1">
    <location>
        <begin position="7"/>
        <end position="26"/>
    </location>
</feature>
<evidence type="ECO:0008006" key="4">
    <source>
        <dbReference type="Google" id="ProtNLM"/>
    </source>
</evidence>
<name>A0A9Q1C316_HOLLE</name>
<keyword evidence="1" id="KW-0472">Membrane</keyword>
<dbReference type="OrthoDB" id="10057701at2759"/>
<keyword evidence="3" id="KW-1185">Reference proteome</keyword>
<comment type="caution">
    <text evidence="2">The sequence shown here is derived from an EMBL/GenBank/DDBJ whole genome shotgun (WGS) entry which is preliminary data.</text>
</comment>
<gene>
    <name evidence="2" type="ORF">HOLleu_18339</name>
</gene>
<accession>A0A9Q1C316</accession>
<proteinExistence type="predicted"/>
<reference evidence="2" key="1">
    <citation type="submission" date="2021-10" db="EMBL/GenBank/DDBJ databases">
        <title>Tropical sea cucumber genome reveals ecological adaptation and Cuvierian tubules defense mechanism.</title>
        <authorList>
            <person name="Chen T."/>
        </authorList>
    </citation>
    <scope>NUCLEOTIDE SEQUENCE</scope>
    <source>
        <strain evidence="2">Nanhai2018</strain>
        <tissue evidence="2">Muscle</tissue>
    </source>
</reference>
<sequence>MLRQTEGAATGVVLAGDLASLFMVWWQTEFKRIMEREMVELLLFTRGERELREHVQYYIHRMQYSGYSVTEREEVYARAKKKFDEMLRKDREGTVPLYRPKEWKREMKDEEKKQQKMNWFRKGDYESVLFIDATPNSELARKCRKIYKECGLKVKVVEKTGTSVKTMLVKSNPFKRQGKSGMGEECKVCEDTEGELDCKKREVVYEIKCRDCDGARGRYIGESANSLQERYKQHKEKLKTRSKDSVFWKHMKEHHGGKLTNLDVKIIGSYPFDATLRQVSEAGYIRETIPDLNTKEEYRANTPRPRNISIQ</sequence>
<keyword evidence="1" id="KW-1133">Transmembrane helix</keyword>
<keyword evidence="1" id="KW-0812">Transmembrane</keyword>
<dbReference type="AlphaFoldDB" id="A0A9Q1C316"/>
<evidence type="ECO:0000313" key="2">
    <source>
        <dbReference type="EMBL" id="KAJ8037510.1"/>
    </source>
</evidence>
<evidence type="ECO:0000256" key="1">
    <source>
        <dbReference type="SAM" id="Phobius"/>
    </source>
</evidence>
<protein>
    <recommendedName>
        <fullName evidence="4">GIY-YIG domain-containing protein</fullName>
    </recommendedName>
</protein>
<evidence type="ECO:0000313" key="3">
    <source>
        <dbReference type="Proteomes" id="UP001152320"/>
    </source>
</evidence>
<organism evidence="2 3">
    <name type="scientific">Holothuria leucospilota</name>
    <name type="common">Black long sea cucumber</name>
    <name type="synonym">Mertensiothuria leucospilota</name>
    <dbReference type="NCBI Taxonomy" id="206669"/>
    <lineage>
        <taxon>Eukaryota</taxon>
        <taxon>Metazoa</taxon>
        <taxon>Echinodermata</taxon>
        <taxon>Eleutherozoa</taxon>
        <taxon>Echinozoa</taxon>
        <taxon>Holothuroidea</taxon>
        <taxon>Aspidochirotacea</taxon>
        <taxon>Aspidochirotida</taxon>
        <taxon>Holothuriidae</taxon>
        <taxon>Holothuria</taxon>
    </lineage>
</organism>